<evidence type="ECO:0000313" key="1">
    <source>
        <dbReference type="EMBL" id="ALV05270.1"/>
    </source>
</evidence>
<dbReference type="AlphaFoldDB" id="A0A0U3CVC7"/>
<accession>A0A0U3CVC7</accession>
<dbReference type="KEGG" id="rdp:RD2015_774"/>
<gene>
    <name evidence="1" type="ORF">RD2015_774</name>
</gene>
<sequence length="76" mass="8694">MQQTSTSRQHKGRIYLLAARGSGPFQGRFLLRGQDDGQVDTSRWHELDDEWASEEEALSHADRVARQYITTFADQA</sequence>
<dbReference type="STRING" id="76731.RD2015_774"/>
<proteinExistence type="predicted"/>
<dbReference type="OrthoDB" id="9154131at2"/>
<dbReference type="RefSeq" id="WP_116001657.1">
    <property type="nucleotide sequence ID" value="NZ_CP013729.1"/>
</dbReference>
<dbReference type="Proteomes" id="UP000060699">
    <property type="component" value="Chromosome"/>
</dbReference>
<name>A0A0U3CVC7_9BURK</name>
<dbReference type="EMBL" id="CP013729">
    <property type="protein sequence ID" value="ALV05270.1"/>
    <property type="molecule type" value="Genomic_DNA"/>
</dbReference>
<organism evidence="1 2">
    <name type="scientific">Roseateles depolymerans</name>
    <dbReference type="NCBI Taxonomy" id="76731"/>
    <lineage>
        <taxon>Bacteria</taxon>
        <taxon>Pseudomonadati</taxon>
        <taxon>Pseudomonadota</taxon>
        <taxon>Betaproteobacteria</taxon>
        <taxon>Burkholderiales</taxon>
        <taxon>Sphaerotilaceae</taxon>
        <taxon>Roseateles</taxon>
    </lineage>
</organism>
<reference evidence="1 2" key="1">
    <citation type="submission" date="2015-12" db="EMBL/GenBank/DDBJ databases">
        <title>Complete genome of Roseateles depolymerans KCTC 42856.</title>
        <authorList>
            <person name="Kim K.M."/>
        </authorList>
    </citation>
    <scope>NUCLEOTIDE SEQUENCE [LARGE SCALE GENOMIC DNA]</scope>
    <source>
        <strain evidence="1 2">KCTC 42856</strain>
    </source>
</reference>
<keyword evidence="2" id="KW-1185">Reference proteome</keyword>
<protein>
    <submittedName>
        <fullName evidence="1">Uncharacterized protein</fullName>
    </submittedName>
</protein>
<evidence type="ECO:0000313" key="2">
    <source>
        <dbReference type="Proteomes" id="UP000060699"/>
    </source>
</evidence>